<dbReference type="STRING" id="1036611.A0A1L9Q0I6"/>
<feature type="compositionally biased region" description="Low complexity" evidence="2">
    <location>
        <begin position="1929"/>
        <end position="1940"/>
    </location>
</feature>
<proteinExistence type="predicted"/>
<protein>
    <recommendedName>
        <fullName evidence="3">Nephrocystin 3-like N-terminal domain-containing protein</fullName>
    </recommendedName>
</protein>
<evidence type="ECO:0000313" key="5">
    <source>
        <dbReference type="Proteomes" id="UP000184073"/>
    </source>
</evidence>
<accession>A0A1L9Q0I6</accession>
<feature type="region of interest" description="Disordered" evidence="2">
    <location>
        <begin position="1924"/>
        <end position="1951"/>
    </location>
</feature>
<evidence type="ECO:0000313" key="4">
    <source>
        <dbReference type="EMBL" id="OJJ07270.1"/>
    </source>
</evidence>
<dbReference type="Proteomes" id="UP000184073">
    <property type="component" value="Unassembled WGS sequence"/>
</dbReference>
<keyword evidence="5" id="KW-1185">Reference proteome</keyword>
<dbReference type="OrthoDB" id="2546325at2759"/>
<dbReference type="PANTHER" id="PTHR10039:SF9">
    <property type="entry name" value="NACHT DOMAIN PROTEIN (AFU_ORTHOLOGUE AFUA_2G01760)"/>
    <property type="match status" value="1"/>
</dbReference>
<name>A0A1L9Q0I6_ASPVE</name>
<dbReference type="Gene3D" id="3.40.50.300">
    <property type="entry name" value="P-loop containing nucleotide triphosphate hydrolases"/>
    <property type="match status" value="1"/>
</dbReference>
<dbReference type="RefSeq" id="XP_040673032.1">
    <property type="nucleotide sequence ID" value="XM_040808797.1"/>
</dbReference>
<evidence type="ECO:0000256" key="1">
    <source>
        <dbReference type="ARBA" id="ARBA00022737"/>
    </source>
</evidence>
<organism evidence="4 5">
    <name type="scientific">Aspergillus versicolor CBS 583.65</name>
    <dbReference type="NCBI Taxonomy" id="1036611"/>
    <lineage>
        <taxon>Eukaryota</taxon>
        <taxon>Fungi</taxon>
        <taxon>Dikarya</taxon>
        <taxon>Ascomycota</taxon>
        <taxon>Pezizomycotina</taxon>
        <taxon>Eurotiomycetes</taxon>
        <taxon>Eurotiomycetidae</taxon>
        <taxon>Eurotiales</taxon>
        <taxon>Aspergillaceae</taxon>
        <taxon>Aspergillus</taxon>
        <taxon>Aspergillus subgen. Nidulantes</taxon>
    </lineage>
</organism>
<evidence type="ECO:0000259" key="3">
    <source>
        <dbReference type="Pfam" id="PF24883"/>
    </source>
</evidence>
<feature type="domain" description="Nephrocystin 3-like N-terminal" evidence="3">
    <location>
        <begin position="293"/>
        <end position="458"/>
    </location>
</feature>
<keyword evidence="1" id="KW-0677">Repeat</keyword>
<dbReference type="PANTHER" id="PTHR10039">
    <property type="entry name" value="AMELOGENIN"/>
    <property type="match status" value="1"/>
</dbReference>
<dbReference type="InterPro" id="IPR056884">
    <property type="entry name" value="NPHP3-like_N"/>
</dbReference>
<dbReference type="EMBL" id="KV878136">
    <property type="protein sequence ID" value="OJJ07270.1"/>
    <property type="molecule type" value="Genomic_DNA"/>
</dbReference>
<dbReference type="Pfam" id="PF24883">
    <property type="entry name" value="NPHP3_N"/>
    <property type="match status" value="1"/>
</dbReference>
<sequence length="2036" mass="228222">MATSFQAHVHNSFESPATSFTHTRWVPGIPDETGASTISSFRSRVSSSETSTSLNDLSRTLEYRKSHMMDPSSINSASHERILDWIRSERMRKLPPEGSSYDKVLVRARLFVERLYSFELGIQPFAGDSQTATQLAYIYCATLLRLGEENSEALMDLFSFFYRCSTDLHHLMGRAELFPVSRKIRDQVTLAVGDLVTLVVEITSHFQKSLTDITSGSVAIDIHNTFSELIESFQARCEDVSELMWQHQISQEGLGHQVTDVKTLREWLQPEDTVLEHITKYTAQFAQDREESTCLWVAPHLTRFMKGDQKTLAITGNPGSGKSILATVINDHLQSPIAGVSYQSIFVPINSRIPALTTPQAVAKAILAELFALRIGNVGLYKSLSDTYKRCTKTVNDEEYTDLLWAAVKSGLHSSMQGSKPTVLIVDGTDESTCGQDVLLKGLRGASTDVDNLKLIVTGSEKHNTFPKQSSVNITPDLISDDVAAVVRTVFDHCPAYNSLNAEDQEVCVHRIVKAAEGSFLWAKLAAKRIRDDNTSKTRPLVKDIGSFVKANHTVNDLVYQTLKSNASQAGVKIVAWLATAARPLTISELSSLLSIQPDKDAIVEQKAAPLNLLKPFASLVFYQNNMVYLRHGQLRSAICHIISNDKSIPAIKDTQLDLIRRMAVYIKHTVTGKQEPSLDTPDPQQAESLVEKHPFLDFSLRYWLGHTRIAFGCDSDQEISKAGQALSQVFPGSSLVPMLEMTVWKRKPTPSLVSLYTTQARLYQNVLGTRDPATLQATLCQALFFQKVQDVTPSQASEVFYNTTKICQSVLTVHHLITMRMTKHFLDFTEKRTTKTKSEIMTRRTEMLQVLVECYKVHYGASSEMVVSTLTQLSEHYRAVGQVHKAQEITTIIQGSTVESQQETTTARRPSEQSLVVQLHGRKDSVEHGTVLTLDESFQDDIAITATFNLQSLLSKAEKEIREGNLTAAERTYVDIWQQTSKDNRVHNSTESELRNIKAITAFSDFLKSQRRDEEVASVLSSFWEEHWQSMSSSQEVVSQFTGIAKRMRSVGLSSQALSVLKQCSQRTSREGSLYKEIQEETVSTSEEVLQAAGSSTSGMTESDLQEMANSNSDLSATAIDKLVKMYMAQHRWKDATRTLKQALQGAWPSFFVRSLNDVVFPRSNAQYSIDLAQRLRLCYRYRRNPAKEEDICLRLYNAVKRDRKVGGNELFDGIAKGLVNLYERSRQTDKLVSIHNDILKDYTNRFGDGHPAVLKQLWTLADLTRPGTACVDYYQRVFDILNKSSDTCRPEAFECLVLLVTELFNQKRYKAALQPCSILFKTLHHPNINSKLRSDRFVKSVYERYIHCLHMTNAEFRVIHDVTAEYRNACLSVFGTKAVITIEATKTLAHICQTSKEYEGEAVQLYEELLKTKSEVADIDYEDIRATIDGITEEREGQSKTTTTTSKGKHQTVSISHQRLTTTLSMYGWAHEASLSQMEELVSLYAKQNDTQSASILLHDAATHILTSESSSADIIKSAKTIAAGYRQIGQLQRARELAQDIHRQVITGDSTSAKYGITSSKHQSLLFLAQLEYSLRDERELSLTMNEIYSSLMAESVYCERFRTEARSKSTSLQSILPTVSHLEELLNLRGDAPSSQLLMEQFTDYFMSREGEVLDLNRRQATVFLSTILQHFRTHSSQNFLRSVALASHDGVVHLLAINEHQAAADLALASFRYVHAHDGFATMTTMKLVFQMGLATSAWVVQPKSGSRFEQDLVDVSETICKEMLRHCKGKNIDLSQLDAVHLNNLIKILDKQKDYLSLSWLLTSLWTKRQISHPPQVNGGYTLALGRMLVVTRYLVGEYTSAIRLAEDIVYNCARVHGPTHPSTVEMSVLLSQMYTSVAQGFQNKEDQRELAYQYYKKAAALHENSLRALVDPSSASIAGEDGSLSPSNSEPSSPGGGDGAESSGKRARKHLHLLKLAIERLGNWPKEYREYEQLNSDLFTAFGNDLKGVEGVDKWNLKQFGSGRAEASDDLIALKSYPRLDLNSLAITV</sequence>
<dbReference type="GeneID" id="63724308"/>
<evidence type="ECO:0000256" key="2">
    <source>
        <dbReference type="SAM" id="MobiDB-lite"/>
    </source>
</evidence>
<dbReference type="VEuPathDB" id="FungiDB:ASPVEDRAFT_177761"/>
<dbReference type="SUPFAM" id="SSF52540">
    <property type="entry name" value="P-loop containing nucleoside triphosphate hydrolases"/>
    <property type="match status" value="1"/>
</dbReference>
<dbReference type="InterPro" id="IPR027417">
    <property type="entry name" value="P-loop_NTPase"/>
</dbReference>
<reference evidence="5" key="1">
    <citation type="journal article" date="2017" name="Genome Biol.">
        <title>Comparative genomics reveals high biological diversity and specific adaptations in the industrially and medically important fungal genus Aspergillus.</title>
        <authorList>
            <person name="de Vries R.P."/>
            <person name="Riley R."/>
            <person name="Wiebenga A."/>
            <person name="Aguilar-Osorio G."/>
            <person name="Amillis S."/>
            <person name="Uchima C.A."/>
            <person name="Anderluh G."/>
            <person name="Asadollahi M."/>
            <person name="Askin M."/>
            <person name="Barry K."/>
            <person name="Battaglia E."/>
            <person name="Bayram O."/>
            <person name="Benocci T."/>
            <person name="Braus-Stromeyer S.A."/>
            <person name="Caldana C."/>
            <person name="Canovas D."/>
            <person name="Cerqueira G.C."/>
            <person name="Chen F."/>
            <person name="Chen W."/>
            <person name="Choi C."/>
            <person name="Clum A."/>
            <person name="Dos Santos R.A."/>
            <person name="Damasio A.R."/>
            <person name="Diallinas G."/>
            <person name="Emri T."/>
            <person name="Fekete E."/>
            <person name="Flipphi M."/>
            <person name="Freyberg S."/>
            <person name="Gallo A."/>
            <person name="Gournas C."/>
            <person name="Habgood R."/>
            <person name="Hainaut M."/>
            <person name="Harispe M.L."/>
            <person name="Henrissat B."/>
            <person name="Hilden K.S."/>
            <person name="Hope R."/>
            <person name="Hossain A."/>
            <person name="Karabika E."/>
            <person name="Karaffa L."/>
            <person name="Karanyi Z."/>
            <person name="Krasevec N."/>
            <person name="Kuo A."/>
            <person name="Kusch H."/>
            <person name="LaButti K."/>
            <person name="Lagendijk E.L."/>
            <person name="Lapidus A."/>
            <person name="Levasseur A."/>
            <person name="Lindquist E."/>
            <person name="Lipzen A."/>
            <person name="Logrieco A.F."/>
            <person name="MacCabe A."/>
            <person name="Maekelae M.R."/>
            <person name="Malavazi I."/>
            <person name="Melin P."/>
            <person name="Meyer V."/>
            <person name="Mielnichuk N."/>
            <person name="Miskei M."/>
            <person name="Molnar A.P."/>
            <person name="Mule G."/>
            <person name="Ngan C.Y."/>
            <person name="Orejas M."/>
            <person name="Orosz E."/>
            <person name="Ouedraogo J.P."/>
            <person name="Overkamp K.M."/>
            <person name="Park H.-S."/>
            <person name="Perrone G."/>
            <person name="Piumi F."/>
            <person name="Punt P.J."/>
            <person name="Ram A.F."/>
            <person name="Ramon A."/>
            <person name="Rauscher S."/>
            <person name="Record E."/>
            <person name="Riano-Pachon D.M."/>
            <person name="Robert V."/>
            <person name="Roehrig J."/>
            <person name="Ruller R."/>
            <person name="Salamov A."/>
            <person name="Salih N.S."/>
            <person name="Samson R.A."/>
            <person name="Sandor E."/>
            <person name="Sanguinetti M."/>
            <person name="Schuetze T."/>
            <person name="Sepcic K."/>
            <person name="Shelest E."/>
            <person name="Sherlock G."/>
            <person name="Sophianopoulou V."/>
            <person name="Squina F.M."/>
            <person name="Sun H."/>
            <person name="Susca A."/>
            <person name="Todd R.B."/>
            <person name="Tsang A."/>
            <person name="Unkles S.E."/>
            <person name="van de Wiele N."/>
            <person name="van Rossen-Uffink D."/>
            <person name="Oliveira J.V."/>
            <person name="Vesth T.C."/>
            <person name="Visser J."/>
            <person name="Yu J.-H."/>
            <person name="Zhou M."/>
            <person name="Andersen M.R."/>
            <person name="Archer D.B."/>
            <person name="Baker S.E."/>
            <person name="Benoit I."/>
            <person name="Brakhage A.A."/>
            <person name="Braus G.H."/>
            <person name="Fischer R."/>
            <person name="Frisvad J.C."/>
            <person name="Goldman G.H."/>
            <person name="Houbraken J."/>
            <person name="Oakley B."/>
            <person name="Pocsi I."/>
            <person name="Scazzocchio C."/>
            <person name="Seiboth B."/>
            <person name="vanKuyk P.A."/>
            <person name="Wortman J."/>
            <person name="Dyer P.S."/>
            <person name="Grigoriev I.V."/>
        </authorList>
    </citation>
    <scope>NUCLEOTIDE SEQUENCE [LARGE SCALE GENOMIC DNA]</scope>
    <source>
        <strain evidence="5">CBS 583.65</strain>
    </source>
</reference>
<gene>
    <name evidence="4" type="ORF">ASPVEDRAFT_177761</name>
</gene>